<evidence type="ECO:0000313" key="2">
    <source>
        <dbReference type="EMBL" id="MBK1706453.1"/>
    </source>
</evidence>
<keyword evidence="1" id="KW-0812">Transmembrane</keyword>
<sequence length="75" mass="8108">MVKPRNALDVAVDLDPSLPTPMVAFQPPVERREGIGFSRAVSLANLAAITALVLIIRLYLQPRAERRGPSGGSDR</sequence>
<keyword evidence="3" id="KW-1185">Reference proteome</keyword>
<dbReference type="EMBL" id="NRSJ01000042">
    <property type="protein sequence ID" value="MBK1706453.1"/>
    <property type="molecule type" value="Genomic_DNA"/>
</dbReference>
<evidence type="ECO:0000256" key="1">
    <source>
        <dbReference type="SAM" id="Phobius"/>
    </source>
</evidence>
<comment type="caution">
    <text evidence="2">The sequence shown here is derived from an EMBL/GenBank/DDBJ whole genome shotgun (WGS) entry which is preliminary data.</text>
</comment>
<evidence type="ECO:0000313" key="3">
    <source>
        <dbReference type="Proteomes" id="UP001296776"/>
    </source>
</evidence>
<dbReference type="RefSeq" id="WP_200347907.1">
    <property type="nucleotide sequence ID" value="NZ_NRSJ01000042.1"/>
</dbReference>
<protein>
    <submittedName>
        <fullName evidence="2">Uncharacterized protein</fullName>
    </submittedName>
</protein>
<reference evidence="2" key="2">
    <citation type="journal article" date="2020" name="Microorganisms">
        <title>Osmotic Adaptation and Compatible Solute Biosynthesis of Phototrophic Bacteria as Revealed from Genome Analyses.</title>
        <authorList>
            <person name="Imhoff J.F."/>
            <person name="Rahn T."/>
            <person name="Kunzel S."/>
            <person name="Keller A."/>
            <person name="Neulinger S.C."/>
        </authorList>
    </citation>
    <scope>NUCLEOTIDE SEQUENCE</scope>
    <source>
        <strain evidence="2">DSM 11080</strain>
    </source>
</reference>
<gene>
    <name evidence="2" type="ORF">CKO40_18340</name>
</gene>
<dbReference type="Proteomes" id="UP001296776">
    <property type="component" value="Unassembled WGS sequence"/>
</dbReference>
<name>A0AAJ0U758_9GAMM</name>
<proteinExistence type="predicted"/>
<keyword evidence="1" id="KW-0472">Membrane</keyword>
<keyword evidence="1" id="KW-1133">Transmembrane helix</keyword>
<reference evidence="2" key="1">
    <citation type="submission" date="2017-08" db="EMBL/GenBank/DDBJ databases">
        <authorList>
            <person name="Imhoff J.F."/>
            <person name="Rahn T."/>
            <person name="Kuenzel S."/>
            <person name="Neulinger S.C."/>
        </authorList>
    </citation>
    <scope>NUCLEOTIDE SEQUENCE</scope>
    <source>
        <strain evidence="2">DSM 11080</strain>
    </source>
</reference>
<dbReference type="AlphaFoldDB" id="A0AAJ0U758"/>
<feature type="transmembrane region" description="Helical" evidence="1">
    <location>
        <begin position="40"/>
        <end position="60"/>
    </location>
</feature>
<accession>A0AAJ0U758</accession>
<organism evidence="2 3">
    <name type="scientific">Halochromatium glycolicum</name>
    <dbReference type="NCBI Taxonomy" id="85075"/>
    <lineage>
        <taxon>Bacteria</taxon>
        <taxon>Pseudomonadati</taxon>
        <taxon>Pseudomonadota</taxon>
        <taxon>Gammaproteobacteria</taxon>
        <taxon>Chromatiales</taxon>
        <taxon>Chromatiaceae</taxon>
        <taxon>Halochromatium</taxon>
    </lineage>
</organism>